<evidence type="ECO:0000259" key="8">
    <source>
        <dbReference type="Pfam" id="PF10433"/>
    </source>
</evidence>
<dbReference type="Pfam" id="PF23726">
    <property type="entry name" value="Beta-prop_RSE1_2nd"/>
    <property type="match status" value="1"/>
</dbReference>
<keyword evidence="2" id="KW-0507">mRNA processing</keyword>
<evidence type="ECO:0000259" key="7">
    <source>
        <dbReference type="Pfam" id="PF03178"/>
    </source>
</evidence>
<dbReference type="GO" id="GO:0005681">
    <property type="term" value="C:spliceosomal complex"/>
    <property type="evidence" value="ECO:0007669"/>
    <property type="project" value="UniProtKB-KW"/>
</dbReference>
<dbReference type="Pfam" id="PF10433">
    <property type="entry name" value="Beta-prop_RSE1_1st"/>
    <property type="match status" value="1"/>
</dbReference>
<evidence type="ECO:0000259" key="9">
    <source>
        <dbReference type="Pfam" id="PF23726"/>
    </source>
</evidence>
<sequence length="1215" mass="129795">MHLYALTLQRATAITAAIHGNFSAPKVQEIVVARGKLLELLRPDDAGKLQSVHVHEVFGIVRSIQPFRLLGGNRDYIVVGSDSGKITVLEFRADAGAFVRVHCETFGKSGCRRIVPGEFLAVDPRGRAVMIGACEKQKLVYTLNRDSSANLTISSPLEAHKAHTLCFALVGVDVGFENPIFAALEVDYDEVEEASAPADAAAGLVYTKLLTHYEFDLGLNTVTRKWSDPVDPTANLLVALPGGDDGPGGVLVCSESFVTFRAPGHPERRCLLPRRRDMPADHGLLVVSHALHRQKDLFFVLLHTELGDVLKVSVAHTGAVVSEVVVRYFDTLPTSVALVILRTGFLFAASEAGNHTFYQFQGVGDDDELPAASSTQLEGVALDGEVEAVLIEPRALRNLVLVDEVDNFAPLTELRAADVTREGSVQLCALCGRGPRSTVRVLRHGLAVAELAVSELPGTPTAVWTVRTSAAAEYDSFIVVSFVNATLVLSIGETVEEVTDSGLLGSVATLSVQLLDGDSLCQVHAGGLRHVRAGRPISEWRAPAGKPVTRASANARQVLVALSGGELIYFELDALNNLVVHDKKELGQDASCVDLAAVPAGRQRARFAAVGTWDNYVRLIALDPDDCMQVVAMKALPAPVESAALLDSAHAGLGASTLVLAIGLSNGVLMRTSLDAQSGELNADTTTIFCGARAVGLSRVQLGGRAALLALSSRPWAAYAHNGRLSLAPLSYDALDAACSFRSEQCAEGIVAVAGSTLRIFSPERLGEVFHARTLQARYTPRRMAVHPSSGLLVVVESDHHAYGEALKARVYAEAGVNAAALLPSDAEPPPEPDDADDARVEPPLAEAVVGVPRAPDGRWASCVRVLDCASGAAVCVLELPDNEAAFCVAAVPFKDMGGEHAIVVGSVRDLALHPRSLTAGYLRVYRLVGTAGAAGSASLELLHETPTEDVPYALAPFHGRLLAGVGRTLRLYELGKKRLLRRCEARNLPVLVQSVHVLSAERVVVGDLAHSFHWLRYRPDENSLATFADGTTPRWLTAACALDVGTVAGADKFGNVLVSRLGEDAEAETVDVGSAADGYLGGAPVKAEEIVQYHVGELVVSLQKQRLSAASHECVLFATNMGGIGALLPVRSRDDIDFLKHLEMHMRQEAPPLCGRDHMFFRSAFFPVKDVTDGDLCEQFASLPMTAQRSIAHELDRTPSEVLKKLDDLRNSVL</sequence>
<reference evidence="10" key="1">
    <citation type="submission" date="2021-05" db="EMBL/GenBank/DDBJ databases">
        <title>The genome of the haptophyte Pavlova lutheri (Diacronema luteri, Pavlovales) - a model for lipid biosynthesis in eukaryotic algae.</title>
        <authorList>
            <person name="Hulatt C.J."/>
            <person name="Posewitz M.C."/>
        </authorList>
    </citation>
    <scope>NUCLEOTIDE SEQUENCE</scope>
    <source>
        <strain evidence="10">NIVA-4/92</strain>
    </source>
</reference>
<keyword evidence="3" id="KW-0747">Spliceosome</keyword>
<dbReference type="InterPro" id="IPR058543">
    <property type="entry name" value="Beta-prop_RSE1/DDB1/CPSF1_2nd"/>
</dbReference>
<comment type="subcellular location">
    <subcellularLocation>
        <location evidence="1">Nucleus</location>
    </subcellularLocation>
</comment>
<dbReference type="InterPro" id="IPR050358">
    <property type="entry name" value="RSE1/DDB1/CFT1"/>
</dbReference>
<dbReference type="FunFam" id="2.130.10.10:FF:000031">
    <property type="entry name" value="Splicing factor 3b subunit 3"/>
    <property type="match status" value="1"/>
</dbReference>
<evidence type="ECO:0000256" key="2">
    <source>
        <dbReference type="ARBA" id="ARBA00022664"/>
    </source>
</evidence>
<evidence type="ECO:0000256" key="3">
    <source>
        <dbReference type="ARBA" id="ARBA00022728"/>
    </source>
</evidence>
<feature type="domain" description="RSE1/DDB1/CPSF1 C-terminal" evidence="7">
    <location>
        <begin position="861"/>
        <end position="1182"/>
    </location>
</feature>
<dbReference type="GO" id="GO:0008380">
    <property type="term" value="P:RNA splicing"/>
    <property type="evidence" value="ECO:0007669"/>
    <property type="project" value="UniProtKB-KW"/>
</dbReference>
<dbReference type="Proteomes" id="UP000751190">
    <property type="component" value="Unassembled WGS sequence"/>
</dbReference>
<keyword evidence="5" id="KW-0539">Nucleus</keyword>
<feature type="domain" description="RSE1/DDB1/CPSF1 first beta-propeller" evidence="8">
    <location>
        <begin position="13"/>
        <end position="405"/>
    </location>
</feature>
<dbReference type="OrthoDB" id="436637at2759"/>
<dbReference type="FunFam" id="2.130.10.10:FF:001143">
    <property type="entry name" value="Pre-mRNA-splicing factor rse-1, putative"/>
    <property type="match status" value="1"/>
</dbReference>
<feature type="domain" description="RSE1/DDB1/CPSF1 second beta-propeller" evidence="9">
    <location>
        <begin position="449"/>
        <end position="762"/>
    </location>
</feature>
<dbReference type="GO" id="GO:0006397">
    <property type="term" value="P:mRNA processing"/>
    <property type="evidence" value="ECO:0007669"/>
    <property type="project" value="UniProtKB-KW"/>
</dbReference>
<dbReference type="InterPro" id="IPR004871">
    <property type="entry name" value="RSE1/DDB1/CPSF1_C"/>
</dbReference>
<keyword evidence="4" id="KW-0508">mRNA splicing</keyword>
<gene>
    <name evidence="10" type="ORF">KFE25_012056</name>
</gene>
<evidence type="ECO:0000313" key="10">
    <source>
        <dbReference type="EMBL" id="KAG8462236.1"/>
    </source>
</evidence>
<keyword evidence="11" id="KW-1185">Reference proteome</keyword>
<comment type="caution">
    <text evidence="10">The sequence shown here is derived from an EMBL/GenBank/DDBJ whole genome shotgun (WGS) entry which is preliminary data.</text>
</comment>
<comment type="similarity">
    <text evidence="6">Belongs to the RSE1 family.</text>
</comment>
<dbReference type="PANTHER" id="PTHR10644">
    <property type="entry name" value="DNA REPAIR/RNA PROCESSING CPSF FAMILY"/>
    <property type="match status" value="1"/>
</dbReference>
<dbReference type="EMBL" id="JAGTXO010000021">
    <property type="protein sequence ID" value="KAG8462236.1"/>
    <property type="molecule type" value="Genomic_DNA"/>
</dbReference>
<protein>
    <recommendedName>
        <fullName evidence="12">DNA damage-binding protein 1</fullName>
    </recommendedName>
</protein>
<dbReference type="InterPro" id="IPR018846">
    <property type="entry name" value="Beta-prop_RSE1/DDB1/CPSF1_1st"/>
</dbReference>
<accession>A0A8J5X6L9</accession>
<dbReference type="Gene3D" id="2.130.10.10">
    <property type="entry name" value="YVTN repeat-like/Quinoprotein amine dehydrogenase"/>
    <property type="match status" value="3"/>
</dbReference>
<evidence type="ECO:0000313" key="11">
    <source>
        <dbReference type="Proteomes" id="UP000751190"/>
    </source>
</evidence>
<name>A0A8J5X6L9_DIALT</name>
<dbReference type="Pfam" id="PF03178">
    <property type="entry name" value="CPSF_A"/>
    <property type="match status" value="1"/>
</dbReference>
<dbReference type="AlphaFoldDB" id="A0A8J5X6L9"/>
<evidence type="ECO:0000256" key="1">
    <source>
        <dbReference type="ARBA" id="ARBA00004123"/>
    </source>
</evidence>
<evidence type="ECO:0008006" key="12">
    <source>
        <dbReference type="Google" id="ProtNLM"/>
    </source>
</evidence>
<evidence type="ECO:0000256" key="5">
    <source>
        <dbReference type="ARBA" id="ARBA00023242"/>
    </source>
</evidence>
<dbReference type="GO" id="GO:0003676">
    <property type="term" value="F:nucleic acid binding"/>
    <property type="evidence" value="ECO:0007669"/>
    <property type="project" value="InterPro"/>
</dbReference>
<dbReference type="OMA" id="PRATGHW"/>
<evidence type="ECO:0000256" key="4">
    <source>
        <dbReference type="ARBA" id="ARBA00023187"/>
    </source>
</evidence>
<organism evidence="10 11">
    <name type="scientific">Diacronema lutheri</name>
    <name type="common">Unicellular marine alga</name>
    <name type="synonym">Monochrysis lutheri</name>
    <dbReference type="NCBI Taxonomy" id="2081491"/>
    <lineage>
        <taxon>Eukaryota</taxon>
        <taxon>Haptista</taxon>
        <taxon>Haptophyta</taxon>
        <taxon>Pavlovophyceae</taxon>
        <taxon>Pavlovales</taxon>
        <taxon>Pavlovaceae</taxon>
        <taxon>Diacronema</taxon>
    </lineage>
</organism>
<proteinExistence type="inferred from homology"/>
<evidence type="ECO:0000256" key="6">
    <source>
        <dbReference type="ARBA" id="ARBA00038266"/>
    </source>
</evidence>
<dbReference type="InterPro" id="IPR015943">
    <property type="entry name" value="WD40/YVTN_repeat-like_dom_sf"/>
</dbReference>